<keyword evidence="2" id="KW-1185">Reference proteome</keyword>
<name>A0ABV7EDY1_9SPHN</name>
<proteinExistence type="predicted"/>
<protein>
    <submittedName>
        <fullName evidence="1">DUF2939 domain-containing protein</fullName>
    </submittedName>
</protein>
<dbReference type="InterPro" id="IPR021330">
    <property type="entry name" value="DUF2939"/>
</dbReference>
<dbReference type="Pfam" id="PF11159">
    <property type="entry name" value="DUF2939"/>
    <property type="match status" value="1"/>
</dbReference>
<sequence>MMRGLLKLALLAALVLGGWYAASPWYAMWRIVNAAEDGNGDELRARIDFDRVQAQMKADLAASRDDGDTGLFDRIGDGVVKTVGGAAIDTLVTPGGMAVLLDVSPAVPGQDLSWSVAYDGPNQVRGVSTYEDGTPGPQLVFERQGLAWQMVGLRL</sequence>
<dbReference type="Proteomes" id="UP001595378">
    <property type="component" value="Unassembled WGS sequence"/>
</dbReference>
<gene>
    <name evidence="1" type="ORF">ACFODK_08440</name>
</gene>
<accession>A0ABV7EDY1</accession>
<comment type="caution">
    <text evidence="1">The sequence shown here is derived from an EMBL/GenBank/DDBJ whole genome shotgun (WGS) entry which is preliminary data.</text>
</comment>
<organism evidence="1 2">
    <name type="scientific">Alteraurantiacibacter lauratis</name>
    <dbReference type="NCBI Taxonomy" id="2054627"/>
    <lineage>
        <taxon>Bacteria</taxon>
        <taxon>Pseudomonadati</taxon>
        <taxon>Pseudomonadota</taxon>
        <taxon>Alphaproteobacteria</taxon>
        <taxon>Sphingomonadales</taxon>
        <taxon>Erythrobacteraceae</taxon>
        <taxon>Alteraurantiacibacter</taxon>
    </lineage>
</organism>
<dbReference type="RefSeq" id="WP_336919980.1">
    <property type="nucleotide sequence ID" value="NZ_JBANRN010000013.1"/>
</dbReference>
<dbReference type="EMBL" id="JBHRSU010000028">
    <property type="protein sequence ID" value="MFC3100914.1"/>
    <property type="molecule type" value="Genomic_DNA"/>
</dbReference>
<reference evidence="2" key="1">
    <citation type="journal article" date="2019" name="Int. J. Syst. Evol. Microbiol.">
        <title>The Global Catalogue of Microorganisms (GCM) 10K type strain sequencing project: providing services to taxonomists for standard genome sequencing and annotation.</title>
        <authorList>
            <consortium name="The Broad Institute Genomics Platform"/>
            <consortium name="The Broad Institute Genome Sequencing Center for Infectious Disease"/>
            <person name="Wu L."/>
            <person name="Ma J."/>
        </authorList>
    </citation>
    <scope>NUCLEOTIDE SEQUENCE [LARGE SCALE GENOMIC DNA]</scope>
    <source>
        <strain evidence="2">KCTC 52606</strain>
    </source>
</reference>
<evidence type="ECO:0000313" key="2">
    <source>
        <dbReference type="Proteomes" id="UP001595378"/>
    </source>
</evidence>
<evidence type="ECO:0000313" key="1">
    <source>
        <dbReference type="EMBL" id="MFC3100914.1"/>
    </source>
</evidence>